<evidence type="ECO:0000256" key="1">
    <source>
        <dbReference type="SAM" id="MobiDB-lite"/>
    </source>
</evidence>
<proteinExistence type="predicted"/>
<comment type="caution">
    <text evidence="2">The sequence shown here is derived from an EMBL/GenBank/DDBJ whole genome shotgun (WGS) entry which is preliminary data.</text>
</comment>
<dbReference type="EMBL" id="LXQA010587069">
    <property type="protein sequence ID" value="MCI60734.1"/>
    <property type="molecule type" value="Genomic_DNA"/>
</dbReference>
<keyword evidence="3" id="KW-1185">Reference proteome</keyword>
<feature type="non-terminal residue" evidence="2">
    <location>
        <position position="64"/>
    </location>
</feature>
<feature type="region of interest" description="Disordered" evidence="1">
    <location>
        <begin position="26"/>
        <end position="64"/>
    </location>
</feature>
<reference evidence="2 3" key="1">
    <citation type="journal article" date="2018" name="Front. Plant Sci.">
        <title>Red Clover (Trifolium pratense) and Zigzag Clover (T. medium) - A Picture of Genomic Similarities and Differences.</title>
        <authorList>
            <person name="Dluhosova J."/>
            <person name="Istvanek J."/>
            <person name="Nedelnik J."/>
            <person name="Repkova J."/>
        </authorList>
    </citation>
    <scope>NUCLEOTIDE SEQUENCE [LARGE SCALE GENOMIC DNA]</scope>
    <source>
        <strain evidence="3">cv. 10/8</strain>
        <tissue evidence="2">Leaf</tissue>
    </source>
</reference>
<sequence length="64" mass="7105">MFALIGAPRRKQTAVGGVIDRTGAYESKHLTETEKRDLDTPDCPLSHGSHTREKMQRVPPKFAA</sequence>
<organism evidence="2 3">
    <name type="scientific">Trifolium medium</name>
    <dbReference type="NCBI Taxonomy" id="97028"/>
    <lineage>
        <taxon>Eukaryota</taxon>
        <taxon>Viridiplantae</taxon>
        <taxon>Streptophyta</taxon>
        <taxon>Embryophyta</taxon>
        <taxon>Tracheophyta</taxon>
        <taxon>Spermatophyta</taxon>
        <taxon>Magnoliopsida</taxon>
        <taxon>eudicotyledons</taxon>
        <taxon>Gunneridae</taxon>
        <taxon>Pentapetalae</taxon>
        <taxon>rosids</taxon>
        <taxon>fabids</taxon>
        <taxon>Fabales</taxon>
        <taxon>Fabaceae</taxon>
        <taxon>Papilionoideae</taxon>
        <taxon>50 kb inversion clade</taxon>
        <taxon>NPAAA clade</taxon>
        <taxon>Hologalegina</taxon>
        <taxon>IRL clade</taxon>
        <taxon>Trifolieae</taxon>
        <taxon>Trifolium</taxon>
    </lineage>
</organism>
<name>A0A392TJG6_9FABA</name>
<evidence type="ECO:0000313" key="2">
    <source>
        <dbReference type="EMBL" id="MCI60734.1"/>
    </source>
</evidence>
<evidence type="ECO:0000313" key="3">
    <source>
        <dbReference type="Proteomes" id="UP000265520"/>
    </source>
</evidence>
<accession>A0A392TJG6</accession>
<protein>
    <submittedName>
        <fullName evidence="2">Uncharacterized protein</fullName>
    </submittedName>
</protein>
<dbReference type="AlphaFoldDB" id="A0A392TJG6"/>
<dbReference type="Proteomes" id="UP000265520">
    <property type="component" value="Unassembled WGS sequence"/>
</dbReference>
<feature type="compositionally biased region" description="Basic and acidic residues" evidence="1">
    <location>
        <begin position="26"/>
        <end position="39"/>
    </location>
</feature>